<feature type="transmembrane region" description="Helical" evidence="7">
    <location>
        <begin position="29"/>
        <end position="46"/>
    </location>
</feature>
<evidence type="ECO:0000256" key="6">
    <source>
        <dbReference type="ARBA" id="ARBA00023136"/>
    </source>
</evidence>
<proteinExistence type="inferred from homology"/>
<feature type="region of interest" description="Disordered" evidence="8">
    <location>
        <begin position="246"/>
        <end position="297"/>
    </location>
</feature>
<keyword evidence="3 7" id="KW-0812">Transmembrane</keyword>
<evidence type="ECO:0000256" key="5">
    <source>
        <dbReference type="ARBA" id="ARBA00022989"/>
    </source>
</evidence>
<comment type="caution">
    <text evidence="7">Lacks conserved residue(s) required for the propagation of feature annotation.</text>
</comment>
<dbReference type="Proteomes" id="UP000193685">
    <property type="component" value="Unassembled WGS sequence"/>
</dbReference>
<reference evidence="9 10" key="1">
    <citation type="submission" date="2016-07" db="EMBL/GenBank/DDBJ databases">
        <title>Pervasive Adenine N6-methylation of Active Genes in Fungi.</title>
        <authorList>
            <consortium name="DOE Joint Genome Institute"/>
            <person name="Mondo S.J."/>
            <person name="Dannebaum R.O."/>
            <person name="Kuo R.C."/>
            <person name="Labutti K."/>
            <person name="Haridas S."/>
            <person name="Kuo A."/>
            <person name="Salamov A."/>
            <person name="Ahrendt S.R."/>
            <person name="Lipzen A."/>
            <person name="Sullivan W."/>
            <person name="Andreopoulos W.B."/>
            <person name="Clum A."/>
            <person name="Lindquist E."/>
            <person name="Daum C."/>
            <person name="Ramamoorthy G.K."/>
            <person name="Gryganskyi A."/>
            <person name="Culley D."/>
            <person name="Magnuson J.K."/>
            <person name="James T.Y."/>
            <person name="O'Malley M.A."/>
            <person name="Stajich J.E."/>
            <person name="Spatafora J.W."/>
            <person name="Visel A."/>
            <person name="Grigoriev I.V."/>
        </authorList>
    </citation>
    <scope>NUCLEOTIDE SEQUENCE [LARGE SCALE GENOMIC DNA]</scope>
    <source>
        <strain evidence="9 10">12-1054</strain>
    </source>
</reference>
<evidence type="ECO:0000256" key="4">
    <source>
        <dbReference type="ARBA" id="ARBA00022824"/>
    </source>
</evidence>
<evidence type="ECO:0000256" key="3">
    <source>
        <dbReference type="ARBA" id="ARBA00022692"/>
    </source>
</evidence>
<dbReference type="RefSeq" id="XP_040727660.1">
    <property type="nucleotide sequence ID" value="XM_040866031.1"/>
</dbReference>
<gene>
    <name evidence="9" type="ORF">BCR37DRAFT_125247</name>
</gene>
<keyword evidence="4 7" id="KW-0256">Endoplasmic reticulum</keyword>
<evidence type="ECO:0000256" key="2">
    <source>
        <dbReference type="ARBA" id="ARBA00008917"/>
    </source>
</evidence>
<keyword evidence="6 7" id="KW-0472">Membrane</keyword>
<dbReference type="AlphaFoldDB" id="A0A1Y2FU27"/>
<comment type="subcellular location">
    <subcellularLocation>
        <location evidence="1 7">Endoplasmic reticulum membrane</location>
        <topology evidence="1 7">Multi-pass membrane protein</topology>
    </subcellularLocation>
</comment>
<comment type="caution">
    <text evidence="9">The sequence shown here is derived from an EMBL/GenBank/DDBJ whole genome shotgun (WGS) entry which is preliminary data.</text>
</comment>
<comment type="similarity">
    <text evidence="2 7">Belongs to the derlin family.</text>
</comment>
<dbReference type="InterPro" id="IPR035952">
    <property type="entry name" value="Rhomboid-like_sf"/>
</dbReference>
<keyword evidence="5 7" id="KW-1133">Transmembrane helix</keyword>
<dbReference type="GeneID" id="63782630"/>
<dbReference type="STRING" id="56484.A0A1Y2FU27"/>
<feature type="compositionally biased region" description="Low complexity" evidence="8">
    <location>
        <begin position="269"/>
        <end position="291"/>
    </location>
</feature>
<dbReference type="OrthoDB" id="19102at2759"/>
<evidence type="ECO:0000313" key="9">
    <source>
        <dbReference type="EMBL" id="ORY86804.1"/>
    </source>
</evidence>
<sequence>MTQARPPAASWRDNLYVQYYLQQPPVTRTFLTGIAAVSLPPLFYLIKPVMLVNFWDFTVRGEIWRPLTALLYGGGGMELLFGVFFAYQYSMQLETLKFGDSTADYAYYFLFSWIDLMFMNYFIGNPVYFSALTLSLCTTAVLETPDQRTTLFGMIPLESRYLPYALLVLTFVTAGPQQTLAQATGFANAHVWRYLRETLPSSGGLNYLATPDWFKRLLGEGTYLSGAGTFAQGGVQRAYGQAFKPQQQATAPIRPSQGVGSNVTGLGSAGARSSGANTQTTTGRARFAGTGHTLGGE</sequence>
<dbReference type="Pfam" id="PF04511">
    <property type="entry name" value="DER1"/>
    <property type="match status" value="1"/>
</dbReference>
<protein>
    <recommendedName>
        <fullName evidence="7">Derlin</fullName>
    </recommendedName>
</protein>
<dbReference type="EMBL" id="MCFI01000002">
    <property type="protein sequence ID" value="ORY86804.1"/>
    <property type="molecule type" value="Genomic_DNA"/>
</dbReference>
<evidence type="ECO:0000256" key="1">
    <source>
        <dbReference type="ARBA" id="ARBA00004477"/>
    </source>
</evidence>
<accession>A0A1Y2FU27</accession>
<comment type="function">
    <text evidence="7">May be involved in the degradation of misfolded endoplasmic reticulum (ER) luminal proteins.</text>
</comment>
<dbReference type="InterPro" id="IPR007599">
    <property type="entry name" value="DER1"/>
</dbReference>
<dbReference type="GO" id="GO:0005789">
    <property type="term" value="C:endoplasmic reticulum membrane"/>
    <property type="evidence" value="ECO:0007669"/>
    <property type="project" value="UniProtKB-SubCell"/>
</dbReference>
<dbReference type="GO" id="GO:0006950">
    <property type="term" value="P:response to stress"/>
    <property type="evidence" value="ECO:0007669"/>
    <property type="project" value="UniProtKB-ARBA"/>
</dbReference>
<name>A0A1Y2FU27_PROLT</name>
<evidence type="ECO:0000256" key="8">
    <source>
        <dbReference type="SAM" id="MobiDB-lite"/>
    </source>
</evidence>
<organism evidence="9 10">
    <name type="scientific">Protomyces lactucae-debilis</name>
    <dbReference type="NCBI Taxonomy" id="2754530"/>
    <lineage>
        <taxon>Eukaryota</taxon>
        <taxon>Fungi</taxon>
        <taxon>Dikarya</taxon>
        <taxon>Ascomycota</taxon>
        <taxon>Taphrinomycotina</taxon>
        <taxon>Taphrinomycetes</taxon>
        <taxon>Taphrinales</taxon>
        <taxon>Protomycetaceae</taxon>
        <taxon>Protomyces</taxon>
    </lineage>
</organism>
<dbReference type="PANTHER" id="PTHR11009">
    <property type="entry name" value="DER1-LIKE PROTEIN, DERLIN"/>
    <property type="match status" value="1"/>
</dbReference>
<dbReference type="SUPFAM" id="SSF144091">
    <property type="entry name" value="Rhomboid-like"/>
    <property type="match status" value="1"/>
</dbReference>
<feature type="transmembrane region" description="Helical" evidence="7">
    <location>
        <begin position="105"/>
        <end position="123"/>
    </location>
</feature>
<evidence type="ECO:0000256" key="7">
    <source>
        <dbReference type="RuleBase" id="RU363059"/>
    </source>
</evidence>
<dbReference type="OMA" id="LWRCVTS"/>
<feature type="transmembrane region" description="Helical" evidence="7">
    <location>
        <begin position="67"/>
        <end position="85"/>
    </location>
</feature>
<keyword evidence="10" id="KW-1185">Reference proteome</keyword>
<evidence type="ECO:0000313" key="10">
    <source>
        <dbReference type="Proteomes" id="UP000193685"/>
    </source>
</evidence>